<dbReference type="InterPro" id="IPR027417">
    <property type="entry name" value="P-loop_NTPase"/>
</dbReference>
<dbReference type="GO" id="GO:0003924">
    <property type="term" value="F:GTPase activity"/>
    <property type="evidence" value="ECO:0007669"/>
    <property type="project" value="InterPro"/>
</dbReference>
<dbReference type="NCBIfam" id="TIGR00231">
    <property type="entry name" value="small_GTP"/>
    <property type="match status" value="1"/>
</dbReference>
<feature type="region of interest" description="Disordered" evidence="3">
    <location>
        <begin position="28"/>
        <end position="56"/>
    </location>
</feature>
<dbReference type="EMBL" id="JAHHUM010002311">
    <property type="protein sequence ID" value="KAK5605197.1"/>
    <property type="molecule type" value="Genomic_DNA"/>
</dbReference>
<proteinExistence type="predicted"/>
<dbReference type="GO" id="GO:0007264">
    <property type="term" value="P:small GTPase-mediated signal transduction"/>
    <property type="evidence" value="ECO:0007669"/>
    <property type="project" value="InterPro"/>
</dbReference>
<dbReference type="PRINTS" id="PR00449">
    <property type="entry name" value="RASTRNSFRMNG"/>
</dbReference>
<evidence type="ECO:0000256" key="2">
    <source>
        <dbReference type="ARBA" id="ARBA00023134"/>
    </source>
</evidence>
<dbReference type="SMART" id="SM00175">
    <property type="entry name" value="RAB"/>
    <property type="match status" value="1"/>
</dbReference>
<dbReference type="InterPro" id="IPR001806">
    <property type="entry name" value="Small_GTPase"/>
</dbReference>
<keyword evidence="1" id="KW-0547">Nucleotide-binding</keyword>
<dbReference type="GO" id="GO:0005525">
    <property type="term" value="F:GTP binding"/>
    <property type="evidence" value="ECO:0007669"/>
    <property type="project" value="UniProtKB-KW"/>
</dbReference>
<evidence type="ECO:0000313" key="4">
    <source>
        <dbReference type="EMBL" id="KAK5605197.1"/>
    </source>
</evidence>
<evidence type="ECO:0000256" key="1">
    <source>
        <dbReference type="ARBA" id="ARBA00022741"/>
    </source>
</evidence>
<comment type="caution">
    <text evidence="4">The sequence shown here is derived from an EMBL/GenBank/DDBJ whole genome shotgun (WGS) entry which is preliminary data.</text>
</comment>
<dbReference type="PANTHER" id="PTHR24072">
    <property type="entry name" value="RHO FAMILY GTPASE"/>
    <property type="match status" value="1"/>
</dbReference>
<dbReference type="PROSITE" id="PS51420">
    <property type="entry name" value="RHO"/>
    <property type="match status" value="1"/>
</dbReference>
<evidence type="ECO:0008006" key="6">
    <source>
        <dbReference type="Google" id="ProtNLM"/>
    </source>
</evidence>
<accession>A0AAV9R9M9</accession>
<keyword evidence="2" id="KW-0342">GTP-binding</keyword>
<dbReference type="AlphaFoldDB" id="A0AAV9R9M9"/>
<evidence type="ECO:0000313" key="5">
    <source>
        <dbReference type="Proteomes" id="UP001311232"/>
    </source>
</evidence>
<dbReference type="Pfam" id="PF00071">
    <property type="entry name" value="Ras"/>
    <property type="match status" value="1"/>
</dbReference>
<gene>
    <name evidence="4" type="ORF">CRENBAI_021365</name>
</gene>
<feature type="compositionally biased region" description="Basic and acidic residues" evidence="3">
    <location>
        <begin position="32"/>
        <end position="55"/>
    </location>
</feature>
<protein>
    <recommendedName>
        <fullName evidence="6">Rho-related GTP-binding protein RhoQ</fullName>
    </recommendedName>
</protein>
<name>A0AAV9R9M9_9TELE</name>
<reference evidence="4 5" key="1">
    <citation type="submission" date="2021-06" db="EMBL/GenBank/DDBJ databases">
        <authorList>
            <person name="Palmer J.M."/>
        </authorList>
    </citation>
    <scope>NUCLEOTIDE SEQUENCE [LARGE SCALE GENOMIC DNA]</scope>
    <source>
        <strain evidence="4 5">MEX-2019</strain>
        <tissue evidence="4">Muscle</tissue>
    </source>
</reference>
<dbReference type="FunFam" id="3.40.50.300:FF:003495">
    <property type="entry name" value="Ras homolog family member Q"/>
    <property type="match status" value="1"/>
</dbReference>
<dbReference type="Gene3D" id="3.40.50.300">
    <property type="entry name" value="P-loop containing nucleotide triphosphate hydrolases"/>
    <property type="match status" value="1"/>
</dbReference>
<dbReference type="Proteomes" id="UP001311232">
    <property type="component" value="Unassembled WGS sequence"/>
</dbReference>
<dbReference type="InterPro" id="IPR005225">
    <property type="entry name" value="Small_GTP-bd"/>
</dbReference>
<dbReference type="SMART" id="SM00174">
    <property type="entry name" value="RHO"/>
    <property type="match status" value="1"/>
</dbReference>
<evidence type="ECO:0000256" key="3">
    <source>
        <dbReference type="SAM" id="MobiDB-lite"/>
    </source>
</evidence>
<dbReference type="PROSITE" id="PS51421">
    <property type="entry name" value="RAS"/>
    <property type="match status" value="1"/>
</dbReference>
<sequence>MLVRQSFTLLVNHSMDRINQTETLQSLIKDPVPQREEETARRSQKEEERETDLVRGAKSSSAACLMRTRREEEEDVKCCGARGNASGTETQEDYDRLRPLSYPMTDVFLICFSVVNPASFQNVREEWVPELQEYAPSVPYLLIGTQIDLRDDPKTIAKLNDMKEKPIATEQGQKLAKEIGACCYVECSALTQKGLKTVFDEAIIAILAPKRKKGSLKRSLGPRCVNCCLITSDLSGTETSLSTQTLSRSFWGGPKTVLGQKGCIDPTAYLNPGIKDLSATVNNAFSD</sequence>
<dbReference type="PROSITE" id="PS51419">
    <property type="entry name" value="RAB"/>
    <property type="match status" value="1"/>
</dbReference>
<dbReference type="SUPFAM" id="SSF52540">
    <property type="entry name" value="P-loop containing nucleoside triphosphate hydrolases"/>
    <property type="match status" value="1"/>
</dbReference>
<dbReference type="InterPro" id="IPR003578">
    <property type="entry name" value="Small_GTPase_Rho"/>
</dbReference>
<organism evidence="4 5">
    <name type="scientific">Crenichthys baileyi</name>
    <name type="common">White River springfish</name>
    <dbReference type="NCBI Taxonomy" id="28760"/>
    <lineage>
        <taxon>Eukaryota</taxon>
        <taxon>Metazoa</taxon>
        <taxon>Chordata</taxon>
        <taxon>Craniata</taxon>
        <taxon>Vertebrata</taxon>
        <taxon>Euteleostomi</taxon>
        <taxon>Actinopterygii</taxon>
        <taxon>Neopterygii</taxon>
        <taxon>Teleostei</taxon>
        <taxon>Neoteleostei</taxon>
        <taxon>Acanthomorphata</taxon>
        <taxon>Ovalentaria</taxon>
        <taxon>Atherinomorphae</taxon>
        <taxon>Cyprinodontiformes</taxon>
        <taxon>Goodeidae</taxon>
        <taxon>Crenichthys</taxon>
    </lineage>
</organism>
<keyword evidence="5" id="KW-1185">Reference proteome</keyword>